<dbReference type="AlphaFoldDB" id="A0A674AMJ8"/>
<dbReference type="Proteomes" id="UP000472277">
    <property type="component" value="Chromosome 11"/>
</dbReference>
<accession>A0A674AMJ8</accession>
<name>A0A674AMJ8_SALTR</name>
<feature type="compositionally biased region" description="Polar residues" evidence="2">
    <location>
        <begin position="314"/>
        <end position="328"/>
    </location>
</feature>
<reference evidence="3" key="2">
    <citation type="submission" date="2025-09" db="UniProtKB">
        <authorList>
            <consortium name="Ensembl"/>
        </authorList>
    </citation>
    <scope>IDENTIFICATION</scope>
</reference>
<gene>
    <name evidence="3" type="primary">LOC115201858</name>
</gene>
<dbReference type="GeneTree" id="ENSGT00940000164807"/>
<keyword evidence="1" id="KW-0175">Coiled coil</keyword>
<keyword evidence="4" id="KW-1185">Reference proteome</keyword>
<evidence type="ECO:0000313" key="4">
    <source>
        <dbReference type="Proteomes" id="UP000472277"/>
    </source>
</evidence>
<sequence length="388" mass="42844">MANCMGFHTQIASILEVLANAAVAEICKLVDDDYAVFRLEITQSQKENKALRRKLQLQELKVARERAERTIRERVLAIRPSSVKILDRYRGMARGEGHLTGGHKSFVKPAGHNTQSDDQPITVDEESGTSTQHIIMIEDADAEAAGPRGSSLVKQERTEEEDPRHNITESVDMEDGKPDLLLVKEETIEDEPEGIDLLSGLKMGEQGDWLEDNRGDWVAILDSQTQTAATKGPQDDITNQARTRGEIMESAVHEDLLIIGVTGRRDQNLEAAGHKTWSWIRTLDQEPSLFLPESQLGPNPEGQRLHQHTEHNQWTGGLNNLHQGSSLQPRPFSLRSQCRDGAGPGADRPSCSYDTHTTISMMNRAGQPGLQPSQRVVGDPPGPGCSLP</sequence>
<dbReference type="Ensembl" id="ENSSTUT00000063823.1">
    <property type="protein sequence ID" value="ENSSTUP00000060528.1"/>
    <property type="gene ID" value="ENSSTUG00000026234.1"/>
</dbReference>
<feature type="region of interest" description="Disordered" evidence="2">
    <location>
        <begin position="314"/>
        <end position="388"/>
    </location>
</feature>
<proteinExistence type="predicted"/>
<evidence type="ECO:0000256" key="2">
    <source>
        <dbReference type="SAM" id="MobiDB-lite"/>
    </source>
</evidence>
<feature type="compositionally biased region" description="Basic and acidic residues" evidence="2">
    <location>
        <begin position="154"/>
        <end position="164"/>
    </location>
</feature>
<feature type="coiled-coil region" evidence="1">
    <location>
        <begin position="41"/>
        <end position="68"/>
    </location>
</feature>
<protein>
    <submittedName>
        <fullName evidence="3">Transcriptional regulator prz1-like</fullName>
    </submittedName>
</protein>
<evidence type="ECO:0000313" key="3">
    <source>
        <dbReference type="Ensembl" id="ENSSTUP00000060528.1"/>
    </source>
</evidence>
<reference evidence="3" key="1">
    <citation type="submission" date="2025-08" db="UniProtKB">
        <authorList>
            <consortium name="Ensembl"/>
        </authorList>
    </citation>
    <scope>IDENTIFICATION</scope>
</reference>
<feature type="region of interest" description="Disordered" evidence="2">
    <location>
        <begin position="142"/>
        <end position="164"/>
    </location>
</feature>
<evidence type="ECO:0000256" key="1">
    <source>
        <dbReference type="SAM" id="Coils"/>
    </source>
</evidence>
<organism evidence="3 4">
    <name type="scientific">Salmo trutta</name>
    <name type="common">Brown trout</name>
    <dbReference type="NCBI Taxonomy" id="8032"/>
    <lineage>
        <taxon>Eukaryota</taxon>
        <taxon>Metazoa</taxon>
        <taxon>Chordata</taxon>
        <taxon>Craniata</taxon>
        <taxon>Vertebrata</taxon>
        <taxon>Euteleostomi</taxon>
        <taxon>Actinopterygii</taxon>
        <taxon>Neopterygii</taxon>
        <taxon>Teleostei</taxon>
        <taxon>Protacanthopterygii</taxon>
        <taxon>Salmoniformes</taxon>
        <taxon>Salmonidae</taxon>
        <taxon>Salmoninae</taxon>
        <taxon>Salmo</taxon>
    </lineage>
</organism>
<feature type="compositionally biased region" description="Polar residues" evidence="2">
    <location>
        <begin position="352"/>
        <end position="361"/>
    </location>
</feature>